<dbReference type="SUPFAM" id="SSF75304">
    <property type="entry name" value="Amidase signature (AS) enzymes"/>
    <property type="match status" value="1"/>
</dbReference>
<dbReference type="KEGG" id="cvr:CHLNCDRAFT_9137"/>
<feature type="domain" description="Amidase" evidence="2">
    <location>
        <begin position="231"/>
        <end position="364"/>
    </location>
</feature>
<dbReference type="RefSeq" id="XP_005847595.1">
    <property type="nucleotide sequence ID" value="XM_005847533.1"/>
</dbReference>
<protein>
    <recommendedName>
        <fullName evidence="2">Amidase domain-containing protein</fullName>
    </recommendedName>
</protein>
<sequence length="373" mass="37582">GPLAGLAFAAKDSYNVAGYATGLGNPSWARDHPPAKTTAPARKSPRCLQALLDAGANLAGKAAMSELAYDFSGQNYHYGTPPNTAAPCHMPGGSSSGCAALVASGEVAFALGGDTAGSVRVPASFCGVFSCRPSHGRVSLEGSVPLAPSFDTAGWFARDAELLSAVGKTLLAGSAPGPAVDSWNLVTATTPARVACLLAGACGESELCLFPHLLAAATYQCCWPLPLPLALQSKEVNEVLGPWVSGPTKPAVSAGIAQRLKAASLVSKQAAAAARQQADAITTRLDSLLGTSSVLLLPTTPFPAPPLGSDLEAQPDNVGRLMALTSIASLAGLPQVSMPLATLEDGLPVGVSIIGPRGSDEALLALAERLAAA</sequence>
<dbReference type="STRING" id="554065.E1ZFF8"/>
<feature type="non-terminal residue" evidence="3">
    <location>
        <position position="1"/>
    </location>
</feature>
<accession>E1ZFF8</accession>
<dbReference type="PANTHER" id="PTHR46310:SF7">
    <property type="entry name" value="AMIDASE 1"/>
    <property type="match status" value="1"/>
</dbReference>
<dbReference type="EMBL" id="GL433844">
    <property type="protein sequence ID" value="EFN55493.1"/>
    <property type="molecule type" value="Genomic_DNA"/>
</dbReference>
<evidence type="ECO:0000313" key="4">
    <source>
        <dbReference type="Proteomes" id="UP000008141"/>
    </source>
</evidence>
<dbReference type="InterPro" id="IPR023631">
    <property type="entry name" value="Amidase_dom"/>
</dbReference>
<dbReference type="AlphaFoldDB" id="E1ZFF8"/>
<dbReference type="InterPro" id="IPR020556">
    <property type="entry name" value="Amidase_CS"/>
</dbReference>
<keyword evidence="4" id="KW-1185">Reference proteome</keyword>
<dbReference type="GeneID" id="17355091"/>
<evidence type="ECO:0000256" key="1">
    <source>
        <dbReference type="ARBA" id="ARBA00009199"/>
    </source>
</evidence>
<dbReference type="OMA" id="WIRAWEN"/>
<feature type="non-terminal residue" evidence="3">
    <location>
        <position position="373"/>
    </location>
</feature>
<organism evidence="4">
    <name type="scientific">Chlorella variabilis</name>
    <name type="common">Green alga</name>
    <dbReference type="NCBI Taxonomy" id="554065"/>
    <lineage>
        <taxon>Eukaryota</taxon>
        <taxon>Viridiplantae</taxon>
        <taxon>Chlorophyta</taxon>
        <taxon>core chlorophytes</taxon>
        <taxon>Trebouxiophyceae</taxon>
        <taxon>Chlorellales</taxon>
        <taxon>Chlorellaceae</taxon>
        <taxon>Chlorella clade</taxon>
        <taxon>Chlorella</taxon>
    </lineage>
</organism>
<dbReference type="PANTHER" id="PTHR46310">
    <property type="entry name" value="AMIDASE 1"/>
    <property type="match status" value="1"/>
</dbReference>
<feature type="domain" description="Amidase" evidence="2">
    <location>
        <begin position="1"/>
        <end position="166"/>
    </location>
</feature>
<proteinExistence type="inferred from homology"/>
<dbReference type="InParanoid" id="E1ZFF8"/>
<name>E1ZFF8_CHLVA</name>
<evidence type="ECO:0000259" key="2">
    <source>
        <dbReference type="Pfam" id="PF01425"/>
    </source>
</evidence>
<evidence type="ECO:0000313" key="3">
    <source>
        <dbReference type="EMBL" id="EFN55493.1"/>
    </source>
</evidence>
<gene>
    <name evidence="3" type="ORF">CHLNCDRAFT_9137</name>
</gene>
<dbReference type="InterPro" id="IPR036928">
    <property type="entry name" value="AS_sf"/>
</dbReference>
<reference evidence="3 4" key="1">
    <citation type="journal article" date="2010" name="Plant Cell">
        <title>The Chlorella variabilis NC64A genome reveals adaptation to photosymbiosis, coevolution with viruses, and cryptic sex.</title>
        <authorList>
            <person name="Blanc G."/>
            <person name="Duncan G."/>
            <person name="Agarkova I."/>
            <person name="Borodovsky M."/>
            <person name="Gurnon J."/>
            <person name="Kuo A."/>
            <person name="Lindquist E."/>
            <person name="Lucas S."/>
            <person name="Pangilinan J."/>
            <person name="Polle J."/>
            <person name="Salamov A."/>
            <person name="Terry A."/>
            <person name="Yamada T."/>
            <person name="Dunigan D.D."/>
            <person name="Grigoriev I.V."/>
            <person name="Claverie J.M."/>
            <person name="Van Etten J.L."/>
        </authorList>
    </citation>
    <scope>NUCLEOTIDE SEQUENCE [LARGE SCALE GENOMIC DNA]</scope>
    <source>
        <strain evidence="3 4">NC64A</strain>
    </source>
</reference>
<dbReference type="eggNOG" id="KOG1211">
    <property type="taxonomic scope" value="Eukaryota"/>
</dbReference>
<dbReference type="Gene3D" id="3.90.1300.10">
    <property type="entry name" value="Amidase signature (AS) domain"/>
    <property type="match status" value="2"/>
</dbReference>
<dbReference type="PROSITE" id="PS00571">
    <property type="entry name" value="AMIDASES"/>
    <property type="match status" value="1"/>
</dbReference>
<dbReference type="Proteomes" id="UP000008141">
    <property type="component" value="Unassembled WGS sequence"/>
</dbReference>
<dbReference type="Pfam" id="PF01425">
    <property type="entry name" value="Amidase"/>
    <property type="match status" value="2"/>
</dbReference>
<comment type="similarity">
    <text evidence="1">Belongs to the amidase family.</text>
</comment>
<dbReference type="OrthoDB" id="245563at2759"/>